<dbReference type="EMBL" id="QSHK01000009">
    <property type="protein sequence ID" value="RHC05171.1"/>
    <property type="molecule type" value="Genomic_DNA"/>
</dbReference>
<name>A0A415UFN0_9FIRM</name>
<protein>
    <recommendedName>
        <fullName evidence="5">GNAT-like C-terminal domain-containing protein</fullName>
    </recommendedName>
</protein>
<dbReference type="Proteomes" id="UP000284742">
    <property type="component" value="Unassembled WGS sequence"/>
</dbReference>
<dbReference type="RefSeq" id="WP_118359219.1">
    <property type="nucleotide sequence ID" value="NZ_JAQDKF010000005.1"/>
</dbReference>
<dbReference type="Proteomes" id="UP000285652">
    <property type="component" value="Unassembled WGS sequence"/>
</dbReference>
<reference evidence="3 4" key="1">
    <citation type="submission" date="2018-08" db="EMBL/GenBank/DDBJ databases">
        <title>A genome reference for cultivated species of the human gut microbiota.</title>
        <authorList>
            <person name="Zou Y."/>
            <person name="Xue W."/>
            <person name="Luo G."/>
        </authorList>
    </citation>
    <scope>NUCLEOTIDE SEQUENCE [LARGE SCALE GENOMIC DNA]</scope>
    <source>
        <strain evidence="2 4">AF31-13BH</strain>
        <strain evidence="1 3">AM37-5</strain>
    </source>
</reference>
<evidence type="ECO:0000313" key="4">
    <source>
        <dbReference type="Proteomes" id="UP000285652"/>
    </source>
</evidence>
<evidence type="ECO:0000313" key="2">
    <source>
        <dbReference type="EMBL" id="RHN16883.1"/>
    </source>
</evidence>
<evidence type="ECO:0008006" key="5">
    <source>
        <dbReference type="Google" id="ProtNLM"/>
    </source>
</evidence>
<evidence type="ECO:0000313" key="1">
    <source>
        <dbReference type="EMBL" id="RHC05171.1"/>
    </source>
</evidence>
<accession>A0A415UFN0</accession>
<gene>
    <name evidence="1" type="ORF">DW860_12085</name>
    <name evidence="2" type="ORF">DWZ24_07325</name>
</gene>
<proteinExistence type="predicted"/>
<dbReference type="EMBL" id="QRQQ01000004">
    <property type="protein sequence ID" value="RHN16883.1"/>
    <property type="molecule type" value="Genomic_DNA"/>
</dbReference>
<dbReference type="AlphaFoldDB" id="A0A415UFN0"/>
<evidence type="ECO:0000313" key="3">
    <source>
        <dbReference type="Proteomes" id="UP000284742"/>
    </source>
</evidence>
<organism evidence="2 4">
    <name type="scientific">Dorea formicigenerans</name>
    <dbReference type="NCBI Taxonomy" id="39486"/>
    <lineage>
        <taxon>Bacteria</taxon>
        <taxon>Bacillati</taxon>
        <taxon>Bacillota</taxon>
        <taxon>Clostridia</taxon>
        <taxon>Lachnospirales</taxon>
        <taxon>Lachnospiraceae</taxon>
        <taxon>Dorea</taxon>
    </lineage>
</organism>
<sequence>MRKIDFTYTSGWKEFEQYCRALYDGYCNRYCKANDKLYEREMCFIQKKVKENKELLKQLWVSVFIGMVAKKYDLTITAKTQSCALILSLFNLLPFNAMEIDVDYSNTDISLIEYEVGKRFYDTAKAEIEEFFYESGYEILWLGPVDMYCDEIQPVGLAVLPRLKNKLDYIDGCGKLEDGTVGLVEGAISSYDEPTEYKLEVYYFRPTKRNTKLDTEIQEGLKVEKTKKFECTWKDMVDTGLMSPEETVRFQYLKPTNREEMERIIAYCMADINYTEMADKNILISIYPFTREDMYMYLIDISMSQENAYYWTEIICKGQFTNVYKKGSSENEAMCFDDGEVEMFQTVKYLPSNVSVLTTYELYRRCAVQNNIYKKMVEVDF</sequence>
<comment type="caution">
    <text evidence="2">The sequence shown here is derived from an EMBL/GenBank/DDBJ whole genome shotgun (WGS) entry which is preliminary data.</text>
</comment>